<dbReference type="NCBIfam" id="TIGR01786">
    <property type="entry name" value="TonB-hemlactrns"/>
    <property type="match status" value="1"/>
</dbReference>
<evidence type="ECO:0000256" key="12">
    <source>
        <dbReference type="RuleBase" id="RU003357"/>
    </source>
</evidence>
<evidence type="ECO:0000256" key="11">
    <source>
        <dbReference type="PROSITE-ProRule" id="PRU01360"/>
    </source>
</evidence>
<dbReference type="PROSITE" id="PS52016">
    <property type="entry name" value="TONB_DEPENDENT_REC_3"/>
    <property type="match status" value="1"/>
</dbReference>
<keyword evidence="3 11" id="KW-0813">Transport</keyword>
<dbReference type="NCBIfam" id="TIGR01785">
    <property type="entry name" value="TonB-hemin"/>
    <property type="match status" value="1"/>
</dbReference>
<dbReference type="InterPro" id="IPR010949">
    <property type="entry name" value="TonB_Hb/transfer/lactofer_rcpt"/>
</dbReference>
<dbReference type="CDD" id="cd01347">
    <property type="entry name" value="ligand_gated_channel"/>
    <property type="match status" value="1"/>
</dbReference>
<keyword evidence="8 11" id="KW-0472">Membrane</keyword>
<feature type="signal peptide" evidence="13">
    <location>
        <begin position="1"/>
        <end position="28"/>
    </location>
</feature>
<dbReference type="InterPro" id="IPR012910">
    <property type="entry name" value="Plug_dom"/>
</dbReference>
<keyword evidence="9 16" id="KW-0675">Receptor</keyword>
<dbReference type="Pfam" id="PF07715">
    <property type="entry name" value="Plug"/>
    <property type="match status" value="1"/>
</dbReference>
<evidence type="ECO:0000256" key="10">
    <source>
        <dbReference type="ARBA" id="ARBA00023237"/>
    </source>
</evidence>
<dbReference type="InterPro" id="IPR011276">
    <property type="entry name" value="TonB_haem/Hb_rcpt"/>
</dbReference>
<keyword evidence="10 11" id="KW-0998">Cell outer membrane</keyword>
<dbReference type="GO" id="GO:0044718">
    <property type="term" value="P:siderophore transmembrane transport"/>
    <property type="evidence" value="ECO:0007669"/>
    <property type="project" value="TreeGrafter"/>
</dbReference>
<dbReference type="GO" id="GO:0015232">
    <property type="term" value="F:heme transmembrane transporter activity"/>
    <property type="evidence" value="ECO:0007669"/>
    <property type="project" value="InterPro"/>
</dbReference>
<evidence type="ECO:0000256" key="6">
    <source>
        <dbReference type="ARBA" id="ARBA00022729"/>
    </source>
</evidence>
<evidence type="ECO:0000256" key="4">
    <source>
        <dbReference type="ARBA" id="ARBA00022452"/>
    </source>
</evidence>
<keyword evidence="5 11" id="KW-0812">Transmembrane</keyword>
<evidence type="ECO:0000256" key="7">
    <source>
        <dbReference type="ARBA" id="ARBA00023077"/>
    </source>
</evidence>
<evidence type="ECO:0000313" key="17">
    <source>
        <dbReference type="Proteomes" id="UP000559404"/>
    </source>
</evidence>
<reference evidence="16 17" key="1">
    <citation type="submission" date="2020-07" db="EMBL/GenBank/DDBJ databases">
        <authorList>
            <person name="Li M."/>
        </authorList>
    </citation>
    <scope>NUCLEOTIDE SEQUENCE [LARGE SCALE GENOMIC DNA]</scope>
    <source>
        <strain evidence="16 17">DSM 23284</strain>
    </source>
</reference>
<dbReference type="SUPFAM" id="SSF56935">
    <property type="entry name" value="Porins"/>
    <property type="match status" value="1"/>
</dbReference>
<keyword evidence="6 13" id="KW-0732">Signal</keyword>
<evidence type="ECO:0000256" key="9">
    <source>
        <dbReference type="ARBA" id="ARBA00023170"/>
    </source>
</evidence>
<evidence type="ECO:0000256" key="3">
    <source>
        <dbReference type="ARBA" id="ARBA00022448"/>
    </source>
</evidence>
<dbReference type="Pfam" id="PF00593">
    <property type="entry name" value="TonB_dep_Rec_b-barrel"/>
    <property type="match status" value="1"/>
</dbReference>
<dbReference type="PANTHER" id="PTHR30069:SF41">
    <property type="entry name" value="HEME_HEMOPEXIN UTILIZATION PROTEIN C"/>
    <property type="match status" value="1"/>
</dbReference>
<comment type="similarity">
    <text evidence="2 11 12">Belongs to the TonB-dependent receptor family.</text>
</comment>
<accession>A0A838XRY7</accession>
<dbReference type="InterPro" id="IPR036942">
    <property type="entry name" value="Beta-barrel_TonB_sf"/>
</dbReference>
<dbReference type="RefSeq" id="WP_181761273.1">
    <property type="nucleotide sequence ID" value="NZ_BMCR01000007.1"/>
</dbReference>
<dbReference type="Gene3D" id="2.170.130.10">
    <property type="entry name" value="TonB-dependent receptor, plug domain"/>
    <property type="match status" value="1"/>
</dbReference>
<dbReference type="PANTHER" id="PTHR30069">
    <property type="entry name" value="TONB-DEPENDENT OUTER MEMBRANE RECEPTOR"/>
    <property type="match status" value="1"/>
</dbReference>
<feature type="domain" description="TonB-dependent receptor plug" evidence="15">
    <location>
        <begin position="57"/>
        <end position="167"/>
    </location>
</feature>
<dbReference type="Gene3D" id="2.40.170.20">
    <property type="entry name" value="TonB-dependent receptor, beta-barrel domain"/>
    <property type="match status" value="1"/>
</dbReference>
<gene>
    <name evidence="16" type="ORF">H1W37_15580</name>
</gene>
<comment type="caution">
    <text evidence="16">The sequence shown here is derived from an EMBL/GenBank/DDBJ whole genome shotgun (WGS) entry which is preliminary data.</text>
</comment>
<dbReference type="InterPro" id="IPR000531">
    <property type="entry name" value="Beta-barrel_TonB"/>
</dbReference>
<keyword evidence="17" id="KW-1185">Reference proteome</keyword>
<protein>
    <submittedName>
        <fullName evidence="16">TonB-dependent hemoglobin/transferrin/lactoferrin family receptor</fullName>
    </submittedName>
</protein>
<evidence type="ECO:0000259" key="14">
    <source>
        <dbReference type="Pfam" id="PF00593"/>
    </source>
</evidence>
<reference evidence="16 17" key="2">
    <citation type="submission" date="2020-08" db="EMBL/GenBank/DDBJ databases">
        <title>Stappia taiwanensis sp. nov., isolated from a coastal thermal spring.</title>
        <authorList>
            <person name="Kampfer P."/>
        </authorList>
    </citation>
    <scope>NUCLEOTIDE SEQUENCE [LARGE SCALE GENOMIC DNA]</scope>
    <source>
        <strain evidence="16 17">DSM 23284</strain>
    </source>
</reference>
<keyword evidence="4 11" id="KW-1134">Transmembrane beta strand</keyword>
<comment type="subcellular location">
    <subcellularLocation>
        <location evidence="1 11">Cell outer membrane</location>
        <topology evidence="1 11">Multi-pass membrane protein</topology>
    </subcellularLocation>
</comment>
<name>A0A838XRY7_9HYPH</name>
<organism evidence="16 17">
    <name type="scientific">Stappia taiwanensis</name>
    <dbReference type="NCBI Taxonomy" id="992267"/>
    <lineage>
        <taxon>Bacteria</taxon>
        <taxon>Pseudomonadati</taxon>
        <taxon>Pseudomonadota</taxon>
        <taxon>Alphaproteobacteria</taxon>
        <taxon>Hyphomicrobiales</taxon>
        <taxon>Stappiaceae</taxon>
        <taxon>Stappia</taxon>
    </lineage>
</organism>
<dbReference type="AlphaFoldDB" id="A0A838XRY7"/>
<evidence type="ECO:0000256" key="13">
    <source>
        <dbReference type="SAM" id="SignalP"/>
    </source>
</evidence>
<feature type="chain" id="PRO_5032987821" evidence="13">
    <location>
        <begin position="29"/>
        <end position="696"/>
    </location>
</feature>
<evidence type="ECO:0000313" key="16">
    <source>
        <dbReference type="EMBL" id="MBA4613082.1"/>
    </source>
</evidence>
<dbReference type="GO" id="GO:0009279">
    <property type="term" value="C:cell outer membrane"/>
    <property type="evidence" value="ECO:0007669"/>
    <property type="project" value="UniProtKB-SubCell"/>
</dbReference>
<proteinExistence type="inferred from homology"/>
<evidence type="ECO:0000256" key="5">
    <source>
        <dbReference type="ARBA" id="ARBA00022692"/>
    </source>
</evidence>
<dbReference type="EMBL" id="JACEON010000015">
    <property type="protein sequence ID" value="MBA4613082.1"/>
    <property type="molecule type" value="Genomic_DNA"/>
</dbReference>
<dbReference type="InterPro" id="IPR037066">
    <property type="entry name" value="Plug_dom_sf"/>
</dbReference>
<evidence type="ECO:0000256" key="2">
    <source>
        <dbReference type="ARBA" id="ARBA00009810"/>
    </source>
</evidence>
<keyword evidence="7 12" id="KW-0798">TonB box</keyword>
<sequence length="696" mass="75122">MAAGKLAVWKNGVALGALFIALAPQARAQDAATVNAPGASTLLQRLVIGAGVEKVAIDTPQAVTVLDQEAIDEEQPMVIGDILRQVPGVTVIGSERTAGQSFNIRGIGGLEASDESKIVVTVDGAVKFYEQYRLGSFFSDPELYKRVEVLRGPASSTLYGSGALGGVINFTTKDAADFLKDGQTTAVQLKSMYDSNKDGVLASISAAHAFSNGTEVLLNGNFRRSSEYENGNGVPVPGSDFAAFSGLAKLTHRFGENDEQAVRLSYQRWQSDADDTEYSQTGTLPFGTIDRKITDQTVVLSYENPASSNPLLDFKLNLSLSDTKVRQENSSFNFIPSPLFADSDYGYRTWAAKAENTFEHSGDGFENFLTVGGQLSHQQRFAEASTGPIGFHPEGTDTKYGVFFQNEFIWNEKLTVIPGARLDFVNLRPDASVPGAKTSNDIAFSPKLAVMYQINETFSLFGSVAHTQRVPTLDEMFSSAGPNADYPGGRLPSLNLKKETSNSVEVGFAISTQDLVTDGDSLQLKTTGFYNDLHDLITTNPNRGAAVPVVYYVNVDEAEIYGVEVEAAYDMDYAFASLAYSLTRGEDKATGQTLTTIPADTLAVTLGGRLPEHDLSFGWRGLFAASISTGATTGPFGGYAVHDLFMNWTPDEGRFSGLQVRAAVENLFDKQYRANLSGDDGRGRTFKLTLAKTFGW</sequence>
<evidence type="ECO:0000256" key="1">
    <source>
        <dbReference type="ARBA" id="ARBA00004571"/>
    </source>
</evidence>
<evidence type="ECO:0000259" key="15">
    <source>
        <dbReference type="Pfam" id="PF07715"/>
    </source>
</evidence>
<evidence type="ECO:0000256" key="8">
    <source>
        <dbReference type="ARBA" id="ARBA00023136"/>
    </source>
</evidence>
<dbReference type="GO" id="GO:0015344">
    <property type="term" value="F:siderophore uptake transmembrane transporter activity"/>
    <property type="evidence" value="ECO:0007669"/>
    <property type="project" value="TreeGrafter"/>
</dbReference>
<dbReference type="Proteomes" id="UP000559404">
    <property type="component" value="Unassembled WGS sequence"/>
</dbReference>
<feature type="domain" description="TonB-dependent receptor-like beta-barrel" evidence="14">
    <location>
        <begin position="255"/>
        <end position="667"/>
    </location>
</feature>
<dbReference type="InterPro" id="IPR039426">
    <property type="entry name" value="TonB-dep_rcpt-like"/>
</dbReference>